<keyword evidence="3" id="KW-1185">Reference proteome</keyword>
<accession>A0AAP0JS24</accession>
<organism evidence="2 3">
    <name type="scientific">Stephania japonica</name>
    <dbReference type="NCBI Taxonomy" id="461633"/>
    <lineage>
        <taxon>Eukaryota</taxon>
        <taxon>Viridiplantae</taxon>
        <taxon>Streptophyta</taxon>
        <taxon>Embryophyta</taxon>
        <taxon>Tracheophyta</taxon>
        <taxon>Spermatophyta</taxon>
        <taxon>Magnoliopsida</taxon>
        <taxon>Ranunculales</taxon>
        <taxon>Menispermaceae</taxon>
        <taxon>Menispermoideae</taxon>
        <taxon>Cissampelideae</taxon>
        <taxon>Stephania</taxon>
    </lineage>
</organism>
<protein>
    <submittedName>
        <fullName evidence="2">Uncharacterized protein</fullName>
    </submittedName>
</protein>
<evidence type="ECO:0000313" key="2">
    <source>
        <dbReference type="EMBL" id="KAK9138695.1"/>
    </source>
</evidence>
<comment type="caution">
    <text evidence="2">The sequence shown here is derived from an EMBL/GenBank/DDBJ whole genome shotgun (WGS) entry which is preliminary data.</text>
</comment>
<dbReference type="AlphaFoldDB" id="A0AAP0JS24"/>
<sequence length="76" mass="8691">MKIKIEIGDPMHAHSSSSSFVSTTPTSLYIDLLASLIVPSLDISTLSFSQLTKNHLSQKKKKITYHRKKKITYHRY</sequence>
<evidence type="ECO:0000313" key="3">
    <source>
        <dbReference type="Proteomes" id="UP001417504"/>
    </source>
</evidence>
<dbReference type="EMBL" id="JBBNAE010000003">
    <property type="protein sequence ID" value="KAK9138695.1"/>
    <property type="molecule type" value="Genomic_DNA"/>
</dbReference>
<feature type="region of interest" description="Disordered" evidence="1">
    <location>
        <begin position="1"/>
        <end position="22"/>
    </location>
</feature>
<name>A0AAP0JS24_9MAGN</name>
<gene>
    <name evidence="2" type="ORF">Sjap_009289</name>
</gene>
<reference evidence="2 3" key="1">
    <citation type="submission" date="2024-01" db="EMBL/GenBank/DDBJ databases">
        <title>Genome assemblies of Stephania.</title>
        <authorList>
            <person name="Yang L."/>
        </authorList>
    </citation>
    <scope>NUCLEOTIDE SEQUENCE [LARGE SCALE GENOMIC DNA]</scope>
    <source>
        <strain evidence="2">QJT</strain>
        <tissue evidence="2">Leaf</tissue>
    </source>
</reference>
<proteinExistence type="predicted"/>
<evidence type="ECO:0000256" key="1">
    <source>
        <dbReference type="SAM" id="MobiDB-lite"/>
    </source>
</evidence>
<dbReference type="Proteomes" id="UP001417504">
    <property type="component" value="Unassembled WGS sequence"/>
</dbReference>
<feature type="compositionally biased region" description="Basic and acidic residues" evidence="1">
    <location>
        <begin position="1"/>
        <end position="12"/>
    </location>
</feature>